<feature type="transmembrane region" description="Helical" evidence="6">
    <location>
        <begin position="392"/>
        <end position="416"/>
    </location>
</feature>
<dbReference type="Pfam" id="PF02687">
    <property type="entry name" value="FtsX"/>
    <property type="match status" value="2"/>
</dbReference>
<reference evidence="9 10" key="1">
    <citation type="journal article" date="2017" name="Int. J. Syst. Evol. Microbiol.">
        <title>Arachidicoccus ginsenosidivorans sp. nov., with ginsenoside-converting activity isolated from ginseng cultivating soil.</title>
        <authorList>
            <person name="Siddiqi M.Z."/>
            <person name="Aslam Z."/>
            <person name="Im W.T."/>
        </authorList>
    </citation>
    <scope>NUCLEOTIDE SEQUENCE [LARGE SCALE GENOMIC DNA]</scope>
    <source>
        <strain evidence="9 10">Gsoil 809</strain>
    </source>
</reference>
<keyword evidence="4 6" id="KW-1133">Transmembrane helix</keyword>
<dbReference type="Pfam" id="PF12704">
    <property type="entry name" value="MacB_PCD"/>
    <property type="match status" value="1"/>
</dbReference>
<evidence type="ECO:0000259" key="8">
    <source>
        <dbReference type="Pfam" id="PF12704"/>
    </source>
</evidence>
<dbReference type="InterPro" id="IPR003838">
    <property type="entry name" value="ABC3_permease_C"/>
</dbReference>
<feature type="transmembrane region" description="Helical" evidence="6">
    <location>
        <begin position="21"/>
        <end position="44"/>
    </location>
</feature>
<dbReference type="PANTHER" id="PTHR30572">
    <property type="entry name" value="MEMBRANE COMPONENT OF TRANSPORTER-RELATED"/>
    <property type="match status" value="1"/>
</dbReference>
<dbReference type="InterPro" id="IPR050250">
    <property type="entry name" value="Macrolide_Exporter_MacB"/>
</dbReference>
<dbReference type="GO" id="GO:0022857">
    <property type="term" value="F:transmembrane transporter activity"/>
    <property type="evidence" value="ECO:0007669"/>
    <property type="project" value="TreeGrafter"/>
</dbReference>
<evidence type="ECO:0000256" key="1">
    <source>
        <dbReference type="ARBA" id="ARBA00004651"/>
    </source>
</evidence>
<feature type="transmembrane region" description="Helical" evidence="6">
    <location>
        <begin position="437"/>
        <end position="456"/>
    </location>
</feature>
<feature type="domain" description="MacB-like periplasmic core" evidence="8">
    <location>
        <begin position="23"/>
        <end position="257"/>
    </location>
</feature>
<dbReference type="PANTHER" id="PTHR30572:SF18">
    <property type="entry name" value="ABC-TYPE MACROLIDE FAMILY EXPORT SYSTEM PERMEASE COMPONENT 2"/>
    <property type="match status" value="1"/>
</dbReference>
<dbReference type="EMBL" id="CP042434">
    <property type="protein sequence ID" value="QEC72166.1"/>
    <property type="molecule type" value="Genomic_DNA"/>
</dbReference>
<gene>
    <name evidence="9" type="ORF">FSB73_11265</name>
</gene>
<accession>A0A5B8VNE6</accession>
<proteinExistence type="predicted"/>
<evidence type="ECO:0000313" key="9">
    <source>
        <dbReference type="EMBL" id="QEC72166.1"/>
    </source>
</evidence>
<dbReference type="KEGG" id="agi:FSB73_11265"/>
<dbReference type="Proteomes" id="UP000321291">
    <property type="component" value="Chromosome"/>
</dbReference>
<evidence type="ECO:0000256" key="3">
    <source>
        <dbReference type="ARBA" id="ARBA00022692"/>
    </source>
</evidence>
<evidence type="ECO:0000256" key="2">
    <source>
        <dbReference type="ARBA" id="ARBA00022475"/>
    </source>
</evidence>
<feature type="transmembrane region" description="Helical" evidence="6">
    <location>
        <begin position="350"/>
        <end position="372"/>
    </location>
</feature>
<evidence type="ECO:0000256" key="6">
    <source>
        <dbReference type="SAM" id="Phobius"/>
    </source>
</evidence>
<evidence type="ECO:0000259" key="7">
    <source>
        <dbReference type="Pfam" id="PF02687"/>
    </source>
</evidence>
<protein>
    <submittedName>
        <fullName evidence="9">FtsX-like permease family protein</fullName>
    </submittedName>
</protein>
<evidence type="ECO:0000256" key="4">
    <source>
        <dbReference type="ARBA" id="ARBA00022989"/>
    </source>
</evidence>
<evidence type="ECO:0000313" key="10">
    <source>
        <dbReference type="Proteomes" id="UP000321291"/>
    </source>
</evidence>
<keyword evidence="5 6" id="KW-0472">Membrane</keyword>
<feature type="domain" description="ABC3 transporter permease C-terminal" evidence="7">
    <location>
        <begin position="302"/>
        <end position="417"/>
    </location>
</feature>
<comment type="subcellular location">
    <subcellularLocation>
        <location evidence="1">Cell membrane</location>
        <topology evidence="1">Multi-pass membrane protein</topology>
    </subcellularLocation>
</comment>
<feature type="transmembrane region" description="Helical" evidence="6">
    <location>
        <begin position="778"/>
        <end position="800"/>
    </location>
</feature>
<evidence type="ECO:0000256" key="5">
    <source>
        <dbReference type="ARBA" id="ARBA00023136"/>
    </source>
</evidence>
<keyword evidence="3 6" id="KW-0812">Transmembrane</keyword>
<feature type="domain" description="ABC3 transporter permease C-terminal" evidence="7">
    <location>
        <begin position="700"/>
        <end position="810"/>
    </location>
</feature>
<feature type="transmembrane region" description="Helical" evidence="6">
    <location>
        <begin position="299"/>
        <end position="317"/>
    </location>
</feature>
<feature type="transmembrane region" description="Helical" evidence="6">
    <location>
        <begin position="746"/>
        <end position="766"/>
    </location>
</feature>
<sequence>MQAMFIKNLQFALRNFGKNKITTAINIFGLAVGISAAIVIFLIVRYDYSFDKWEPQGDQIYRVYTSFSGGDGNYGISLLAPAAIKEKVSGIDVMSQFLVDPFYNTTVTTDAHLQGEKGIFQNVQGIIGADDQYFKIFPHKWLAGSPASLEKLGTVVITQKVAEKFFPDRSAAALIGQRLVFQDTISTVIAGVVADIKAHTDFGNQIFISLSTFTKTSLLNAVFSTPNWTNVDGNSQCFIRLQKGVKAANVDAQIRKLYLAHQKGADPKSVQSGRLQPLSDIHFNTDLDGKVSKSTLRNLAGLAILLLLLAAINFINLSTAQSTVRAKEIGVRKTFGGSNRQIIYQLLSEILLITTFAAVLALLFVPLLLHVFAGFIPGGLSVLEMLRPSMLLFLIVLILLVTLLAGLYPALVLTRFKPAAVLKNQMTSSGKTSSGRIREILIVSQFVLAQVFLIIVCVIGKQIHYELNKDIGVRKRAIASVFIPDFTKMHASKSSVLVAQLSHIPQIENMTLCTKAPIASGWSSTAVTWFNKGDKQVFDDVHVRSADNAYLPVFGLQLVAGSNLRVDTSAAVTDVLINESLLRQMGLHDPNQAVGQLISGGPSDSARIVGVLKDFTTMSLHNPIYPTVVFAGNGGFAPTLAIAMSGNTPAQWKATLDKVKKAFKQIYPYKDFEASFLDETIRNLYQSDIRLAALLKWATGLAIFISCLGLLGLVSFMANKRTKEIGIRKVLGASVQQIILILSKSLLRLILIASVIAIPIGWYFSHKWLYDFAFKTPISWWIFCISGVGMLGIAMLVLWLRTYRTARANPLNSLKEE</sequence>
<dbReference type="AlphaFoldDB" id="A0A5B8VNE6"/>
<organism evidence="9 10">
    <name type="scientific">Arachidicoccus ginsenosidivorans</name>
    <dbReference type="NCBI Taxonomy" id="496057"/>
    <lineage>
        <taxon>Bacteria</taxon>
        <taxon>Pseudomonadati</taxon>
        <taxon>Bacteroidota</taxon>
        <taxon>Chitinophagia</taxon>
        <taxon>Chitinophagales</taxon>
        <taxon>Chitinophagaceae</taxon>
        <taxon>Arachidicoccus</taxon>
    </lineage>
</organism>
<dbReference type="InterPro" id="IPR025857">
    <property type="entry name" value="MacB_PCD"/>
</dbReference>
<name>A0A5B8VNE6_9BACT</name>
<keyword evidence="2" id="KW-1003">Cell membrane</keyword>
<keyword evidence="10" id="KW-1185">Reference proteome</keyword>
<feature type="transmembrane region" description="Helical" evidence="6">
    <location>
        <begin position="697"/>
        <end position="718"/>
    </location>
</feature>
<dbReference type="GO" id="GO:0005886">
    <property type="term" value="C:plasma membrane"/>
    <property type="evidence" value="ECO:0007669"/>
    <property type="project" value="UniProtKB-SubCell"/>
</dbReference>